<protein>
    <submittedName>
        <fullName evidence="1">Uncharacterized protein</fullName>
    </submittedName>
</protein>
<dbReference type="GO" id="GO:0016791">
    <property type="term" value="F:phosphatase activity"/>
    <property type="evidence" value="ECO:0007669"/>
    <property type="project" value="TreeGrafter"/>
</dbReference>
<dbReference type="Gene3D" id="3.40.50.1000">
    <property type="entry name" value="HAD superfamily/HAD-like"/>
    <property type="match status" value="2"/>
</dbReference>
<dbReference type="PANTHER" id="PTHR19288:SF90">
    <property type="entry name" value="OS08G0542600 PROTEIN"/>
    <property type="match status" value="1"/>
</dbReference>
<name>A0A0F9X1P1_9ZZZZ</name>
<gene>
    <name evidence="1" type="ORF">LCGC14_0279710</name>
</gene>
<dbReference type="GO" id="GO:0005737">
    <property type="term" value="C:cytoplasm"/>
    <property type="evidence" value="ECO:0007669"/>
    <property type="project" value="TreeGrafter"/>
</dbReference>
<organism evidence="1">
    <name type="scientific">marine sediment metagenome</name>
    <dbReference type="NCBI Taxonomy" id="412755"/>
    <lineage>
        <taxon>unclassified sequences</taxon>
        <taxon>metagenomes</taxon>
        <taxon>ecological metagenomes</taxon>
    </lineage>
</organism>
<comment type="caution">
    <text evidence="1">The sequence shown here is derived from an EMBL/GenBank/DDBJ whole genome shotgun (WGS) entry which is preliminary data.</text>
</comment>
<dbReference type="InterPro" id="IPR023214">
    <property type="entry name" value="HAD_sf"/>
</dbReference>
<dbReference type="InterPro" id="IPR036412">
    <property type="entry name" value="HAD-like_sf"/>
</dbReference>
<sequence>MTQDYGVDPQTAFARYLQIADRLPRTAAGGLAETGVFTDIAARFDLILFDAYGVLNVGETAIPGATDTIAALRAAGKAVGVVSNSAAYPKAHMMARYARLGFDFTTSEVTTSREALTAHIAGLPPCRWGVMINPAVDLGELTTLNTTVLDDRAESYDAQDGFLLVGADGWTDRRQTLLEASLKRAPRPVLVGNPDLVAPRETGLSREPGWFAHRLADRTGVTPVFLGKPFGQVFDIALDRFNRAIPPARVLMVGDTLHTDILGGAQAGFATALVTGYGSLTGLDVGDAIAQAGLSPDFIVPNI</sequence>
<evidence type="ECO:0000313" key="1">
    <source>
        <dbReference type="EMBL" id="KKN85313.1"/>
    </source>
</evidence>
<accession>A0A0F9X1P1</accession>
<dbReference type="EMBL" id="LAZR01000160">
    <property type="protein sequence ID" value="KKN85313.1"/>
    <property type="molecule type" value="Genomic_DNA"/>
</dbReference>
<dbReference type="AlphaFoldDB" id="A0A0F9X1P1"/>
<dbReference type="InterPro" id="IPR006357">
    <property type="entry name" value="HAD-SF_hydro_IIA"/>
</dbReference>
<proteinExistence type="predicted"/>
<dbReference type="Pfam" id="PF13242">
    <property type="entry name" value="Hydrolase_like"/>
    <property type="match status" value="1"/>
</dbReference>
<dbReference type="Pfam" id="PF13344">
    <property type="entry name" value="Hydrolase_6"/>
    <property type="match status" value="1"/>
</dbReference>
<reference evidence="1" key="1">
    <citation type="journal article" date="2015" name="Nature">
        <title>Complex archaea that bridge the gap between prokaryotes and eukaryotes.</title>
        <authorList>
            <person name="Spang A."/>
            <person name="Saw J.H."/>
            <person name="Jorgensen S.L."/>
            <person name="Zaremba-Niedzwiedzka K."/>
            <person name="Martijn J."/>
            <person name="Lind A.E."/>
            <person name="van Eijk R."/>
            <person name="Schleper C."/>
            <person name="Guy L."/>
            <person name="Ettema T.J."/>
        </authorList>
    </citation>
    <scope>NUCLEOTIDE SEQUENCE</scope>
</reference>
<dbReference type="SUPFAM" id="SSF56784">
    <property type="entry name" value="HAD-like"/>
    <property type="match status" value="1"/>
</dbReference>
<dbReference type="PANTHER" id="PTHR19288">
    <property type="entry name" value="4-NITROPHENYLPHOSPHATASE-RELATED"/>
    <property type="match status" value="1"/>
</dbReference>